<organism evidence="1">
    <name type="scientific">Hyacinthus orientalis</name>
    <name type="common">Common hyacinth</name>
    <dbReference type="NCBI Taxonomy" id="82025"/>
    <lineage>
        <taxon>Eukaryota</taxon>
        <taxon>Viridiplantae</taxon>
        <taxon>Streptophyta</taxon>
        <taxon>Embryophyta</taxon>
        <taxon>Tracheophyta</taxon>
        <taxon>Spermatophyta</taxon>
        <taxon>Magnoliopsida</taxon>
        <taxon>Liliopsida</taxon>
        <taxon>Asparagales</taxon>
        <taxon>Hyacinthaceae</taxon>
        <taxon>Hyacinthoideae</taxon>
        <taxon>Hyacintheae</taxon>
        <taxon>Hyacinthus</taxon>
    </lineage>
</organism>
<reference evidence="1" key="1">
    <citation type="submission" date="2003-09" db="EMBL/GenBank/DDBJ databases">
        <title>Hyacinthus orientalis unknown protein mRNA, expressing during the regeneration of floral buds in vitro.</title>
        <authorList>
            <person name="Fan J.H."/>
            <person name="Ma Y."/>
            <person name="Zhang X.S."/>
        </authorList>
    </citation>
    <scope>NUCLEOTIDE SEQUENCE</scope>
    <source>
        <tissue evidence="1">Regenerated floral bud</tissue>
    </source>
</reference>
<dbReference type="AlphaFoldDB" id="Q5YJS0"/>
<dbReference type="EMBL" id="AY389703">
    <property type="protein sequence ID" value="AAS20964.1"/>
    <property type="molecule type" value="mRNA"/>
</dbReference>
<name>Q5YJS0_HYAOR</name>
<accession>Q5YJS0</accession>
<dbReference type="PANTHER" id="PTHR33181">
    <property type="entry name" value="OS01G0778500 PROTEIN"/>
    <property type="match status" value="1"/>
</dbReference>
<dbReference type="PANTHER" id="PTHR33181:SF19">
    <property type="entry name" value="OS04G0658200 PROTEIN"/>
    <property type="match status" value="1"/>
</dbReference>
<proteinExistence type="evidence at transcript level"/>
<evidence type="ECO:0000313" key="1">
    <source>
        <dbReference type="EMBL" id="AAS20964.1"/>
    </source>
</evidence>
<sequence length="82" mass="9473">MEWWRRIVKRALVAVSARAKPSKDGILKLHNDVQTCEYQDVQVMWEMLQKTEMGLMHAPPNNKRPDWRISSNMSISTCGCGL</sequence>
<protein>
    <submittedName>
        <fullName evidence="1">OSJNBa0011F23.6-like protein</fullName>
    </submittedName>
</protein>